<dbReference type="Pfam" id="PF00574">
    <property type="entry name" value="CLP_protease"/>
    <property type="match status" value="1"/>
</dbReference>
<comment type="caution">
    <text evidence="1">The sequence shown here is derived from an EMBL/GenBank/DDBJ whole genome shotgun (WGS) entry which is preliminary data.</text>
</comment>
<dbReference type="GO" id="GO:0009368">
    <property type="term" value="C:endopeptidase Clp complex"/>
    <property type="evidence" value="ECO:0007669"/>
    <property type="project" value="TreeGrafter"/>
</dbReference>
<gene>
    <name evidence="1" type="ORF">LCGC14_2476870</name>
</gene>
<name>A0A0F9DKU8_9ZZZZ</name>
<dbReference type="GO" id="GO:0004176">
    <property type="term" value="F:ATP-dependent peptidase activity"/>
    <property type="evidence" value="ECO:0007669"/>
    <property type="project" value="TreeGrafter"/>
</dbReference>
<dbReference type="SUPFAM" id="SSF52096">
    <property type="entry name" value="ClpP/crotonase"/>
    <property type="match status" value="1"/>
</dbReference>
<proteinExistence type="predicted"/>
<accession>A0A0F9DKU8</accession>
<dbReference type="Gene3D" id="3.90.226.10">
    <property type="entry name" value="2-enoyl-CoA Hydratase, Chain A, domain 1"/>
    <property type="match status" value="1"/>
</dbReference>
<evidence type="ECO:0008006" key="2">
    <source>
        <dbReference type="Google" id="ProtNLM"/>
    </source>
</evidence>
<dbReference type="AlphaFoldDB" id="A0A0F9DKU8"/>
<reference evidence="1" key="1">
    <citation type="journal article" date="2015" name="Nature">
        <title>Complex archaea that bridge the gap between prokaryotes and eukaryotes.</title>
        <authorList>
            <person name="Spang A."/>
            <person name="Saw J.H."/>
            <person name="Jorgensen S.L."/>
            <person name="Zaremba-Niedzwiedzka K."/>
            <person name="Martijn J."/>
            <person name="Lind A.E."/>
            <person name="van Eijk R."/>
            <person name="Schleper C."/>
            <person name="Guy L."/>
            <person name="Ettema T.J."/>
        </authorList>
    </citation>
    <scope>NUCLEOTIDE SEQUENCE</scope>
</reference>
<dbReference type="PANTHER" id="PTHR10381:SF11">
    <property type="entry name" value="ATP-DEPENDENT CLP PROTEASE PROTEOLYTIC SUBUNIT, MITOCHONDRIAL"/>
    <property type="match status" value="1"/>
</dbReference>
<evidence type="ECO:0000313" key="1">
    <source>
        <dbReference type="EMBL" id="KKL18306.1"/>
    </source>
</evidence>
<dbReference type="EMBL" id="LAZR01038921">
    <property type="protein sequence ID" value="KKL18306.1"/>
    <property type="molecule type" value="Genomic_DNA"/>
</dbReference>
<sequence length="59" mass="6903">ATRQRPVAPNSYSKLNRIIAKHTGQLLKRLEKDTDRDFHLDPKEAREYGIIDEIVKTKK</sequence>
<dbReference type="GO" id="GO:0004252">
    <property type="term" value="F:serine-type endopeptidase activity"/>
    <property type="evidence" value="ECO:0007669"/>
    <property type="project" value="TreeGrafter"/>
</dbReference>
<dbReference type="GO" id="GO:0006515">
    <property type="term" value="P:protein quality control for misfolded or incompletely synthesized proteins"/>
    <property type="evidence" value="ECO:0007669"/>
    <property type="project" value="TreeGrafter"/>
</dbReference>
<dbReference type="InterPro" id="IPR023562">
    <property type="entry name" value="ClpP/TepA"/>
</dbReference>
<dbReference type="GO" id="GO:0051117">
    <property type="term" value="F:ATPase binding"/>
    <property type="evidence" value="ECO:0007669"/>
    <property type="project" value="TreeGrafter"/>
</dbReference>
<dbReference type="PANTHER" id="PTHR10381">
    <property type="entry name" value="ATP-DEPENDENT CLP PROTEASE PROTEOLYTIC SUBUNIT"/>
    <property type="match status" value="1"/>
</dbReference>
<organism evidence="1">
    <name type="scientific">marine sediment metagenome</name>
    <dbReference type="NCBI Taxonomy" id="412755"/>
    <lineage>
        <taxon>unclassified sequences</taxon>
        <taxon>metagenomes</taxon>
        <taxon>ecological metagenomes</taxon>
    </lineage>
</organism>
<protein>
    <recommendedName>
        <fullName evidence="2">ATP-dependent Clp protease proteolytic subunit</fullName>
    </recommendedName>
</protein>
<feature type="non-terminal residue" evidence="1">
    <location>
        <position position="1"/>
    </location>
</feature>
<dbReference type="InterPro" id="IPR029045">
    <property type="entry name" value="ClpP/crotonase-like_dom_sf"/>
</dbReference>